<comment type="caution">
    <text evidence="1">The sequence shown here is derived from an EMBL/GenBank/DDBJ whole genome shotgun (WGS) entry which is preliminary data.</text>
</comment>
<reference evidence="1 2" key="1">
    <citation type="journal article" date="2013" name="Proc. Natl. Acad. Sci. U.S.A.">
        <title>Genome of an arbuscular mycorrhizal fungus provides insight into the oldest plant symbiosis.</title>
        <authorList>
            <person name="Tisserant E."/>
            <person name="Malbreil M."/>
            <person name="Kuo A."/>
            <person name="Kohler A."/>
            <person name="Symeonidi A."/>
            <person name="Balestrini R."/>
            <person name="Charron P."/>
            <person name="Duensing N."/>
            <person name="Frei Dit Frey N."/>
            <person name="Gianinazzi-Pearson V."/>
            <person name="Gilbert L.B."/>
            <person name="Handa Y."/>
            <person name="Herr J.R."/>
            <person name="Hijri M."/>
            <person name="Koul R."/>
            <person name="Kawaguchi M."/>
            <person name="Krajinski F."/>
            <person name="Lammers P.J."/>
            <person name="Masclaux F.G."/>
            <person name="Murat C."/>
            <person name="Morin E."/>
            <person name="Ndikumana S."/>
            <person name="Pagni M."/>
            <person name="Petitpierre D."/>
            <person name="Requena N."/>
            <person name="Rosikiewicz P."/>
            <person name="Riley R."/>
            <person name="Saito K."/>
            <person name="San Clemente H."/>
            <person name="Shapiro H."/>
            <person name="van Tuinen D."/>
            <person name="Becard G."/>
            <person name="Bonfante P."/>
            <person name="Paszkowski U."/>
            <person name="Shachar-Hill Y.Y."/>
            <person name="Tuskan G.A."/>
            <person name="Young P.W."/>
            <person name="Sanders I.R."/>
            <person name="Henrissat B."/>
            <person name="Rensing S.A."/>
            <person name="Grigoriev I.V."/>
            <person name="Corradi N."/>
            <person name="Roux C."/>
            <person name="Martin F."/>
        </authorList>
    </citation>
    <scope>NUCLEOTIDE SEQUENCE [LARGE SCALE GENOMIC DNA]</scope>
    <source>
        <strain evidence="1 2">DAOM 197198</strain>
    </source>
</reference>
<sequence length="56" mass="6813">MKSFISILIQYTVYYCTVHIQYIHTYSTTNIVYIYYILVCTIHISKYYNNILLYTV</sequence>
<dbReference type="AlphaFoldDB" id="A0A2P4PVL9"/>
<keyword evidence="2" id="KW-1185">Reference proteome</keyword>
<name>A0A2P4PVL9_RHIID</name>
<organism evidence="1 2">
    <name type="scientific">Rhizophagus irregularis (strain DAOM 181602 / DAOM 197198 / MUCL 43194)</name>
    <name type="common">Arbuscular mycorrhizal fungus</name>
    <name type="synonym">Glomus intraradices</name>
    <dbReference type="NCBI Taxonomy" id="747089"/>
    <lineage>
        <taxon>Eukaryota</taxon>
        <taxon>Fungi</taxon>
        <taxon>Fungi incertae sedis</taxon>
        <taxon>Mucoromycota</taxon>
        <taxon>Glomeromycotina</taxon>
        <taxon>Glomeromycetes</taxon>
        <taxon>Glomerales</taxon>
        <taxon>Glomeraceae</taxon>
        <taxon>Rhizophagus</taxon>
    </lineage>
</organism>
<dbReference type="Proteomes" id="UP000018888">
    <property type="component" value="Unassembled WGS sequence"/>
</dbReference>
<reference evidence="1 2" key="2">
    <citation type="journal article" date="2018" name="New Phytol.">
        <title>High intraspecific genome diversity in the model arbuscular mycorrhizal symbiont Rhizophagus irregularis.</title>
        <authorList>
            <person name="Chen E.C.H."/>
            <person name="Morin E."/>
            <person name="Beaudet D."/>
            <person name="Noel J."/>
            <person name="Yildirir G."/>
            <person name="Ndikumana S."/>
            <person name="Charron P."/>
            <person name="St-Onge C."/>
            <person name="Giorgi J."/>
            <person name="Kruger M."/>
            <person name="Marton T."/>
            <person name="Ropars J."/>
            <person name="Grigoriev I.V."/>
            <person name="Hainaut M."/>
            <person name="Henrissat B."/>
            <person name="Roux C."/>
            <person name="Martin F."/>
            <person name="Corradi N."/>
        </authorList>
    </citation>
    <scope>NUCLEOTIDE SEQUENCE [LARGE SCALE GENOMIC DNA]</scope>
    <source>
        <strain evidence="1 2">DAOM 197198</strain>
    </source>
</reference>
<protein>
    <submittedName>
        <fullName evidence="1">Uncharacterized protein</fullName>
    </submittedName>
</protein>
<proteinExistence type="predicted"/>
<evidence type="ECO:0000313" key="1">
    <source>
        <dbReference type="EMBL" id="POG69449.1"/>
    </source>
</evidence>
<dbReference type="EMBL" id="AUPC02000135">
    <property type="protein sequence ID" value="POG69449.1"/>
    <property type="molecule type" value="Genomic_DNA"/>
</dbReference>
<gene>
    <name evidence="1" type="ORF">GLOIN_2v1626783</name>
</gene>
<accession>A0A2P4PVL9</accession>
<evidence type="ECO:0000313" key="2">
    <source>
        <dbReference type="Proteomes" id="UP000018888"/>
    </source>
</evidence>